<evidence type="ECO:0000259" key="2">
    <source>
        <dbReference type="Pfam" id="PF03067"/>
    </source>
</evidence>
<dbReference type="InterPro" id="IPR004302">
    <property type="entry name" value="Cellulose/chitin-bd_N"/>
</dbReference>
<name>A0A8J2HRN3_COTCN</name>
<sequence>MILLSSNNFFFYFQSTIILPVVFGHGMLMDPVNRGSAWRLGFDTPVNYNDNENYCGGFNVQYNQNKGQCGLCGDDYRLKTPRPNENGGIYGTKTIVKTYREGQEITVNVTLTSNHRGYFEFSLCPLLYQTNTNINNNSLSSSIIELEETEECFKQNPILTVDGKNKYILSSYENGNYQVKLVLPKGIICDQCSLRWQWRVANNWGICHDGTGAIGCGPQETFRTCSDIRII</sequence>
<reference evidence="3" key="1">
    <citation type="submission" date="2021-04" db="EMBL/GenBank/DDBJ databases">
        <authorList>
            <person name="Chebbi M.A.C M."/>
        </authorList>
    </citation>
    <scope>NUCLEOTIDE SEQUENCE</scope>
</reference>
<proteinExistence type="predicted"/>
<dbReference type="Pfam" id="PF03067">
    <property type="entry name" value="LPMO_10"/>
    <property type="match status" value="1"/>
</dbReference>
<dbReference type="PANTHER" id="PTHR21113:SF4">
    <property type="entry name" value="CHITIN-BINDING TYPE-4 DOMAIN-CONTAINING PROTEIN"/>
    <property type="match status" value="1"/>
</dbReference>
<accession>A0A8J2HRN3</accession>
<keyword evidence="1" id="KW-1133">Transmembrane helix</keyword>
<evidence type="ECO:0000256" key="1">
    <source>
        <dbReference type="SAM" id="Phobius"/>
    </source>
</evidence>
<protein>
    <recommendedName>
        <fullName evidence="2">Chitin-binding type-4 domain-containing protein</fullName>
    </recommendedName>
</protein>
<organism evidence="3 4">
    <name type="scientific">Cotesia congregata</name>
    <name type="common">Parasitoid wasp</name>
    <name type="synonym">Apanteles congregatus</name>
    <dbReference type="NCBI Taxonomy" id="51543"/>
    <lineage>
        <taxon>Eukaryota</taxon>
        <taxon>Metazoa</taxon>
        <taxon>Ecdysozoa</taxon>
        <taxon>Arthropoda</taxon>
        <taxon>Hexapoda</taxon>
        <taxon>Insecta</taxon>
        <taxon>Pterygota</taxon>
        <taxon>Neoptera</taxon>
        <taxon>Endopterygota</taxon>
        <taxon>Hymenoptera</taxon>
        <taxon>Apocrita</taxon>
        <taxon>Ichneumonoidea</taxon>
        <taxon>Braconidae</taxon>
        <taxon>Microgastrinae</taxon>
        <taxon>Cotesia</taxon>
    </lineage>
</organism>
<evidence type="ECO:0000313" key="4">
    <source>
        <dbReference type="Proteomes" id="UP000786811"/>
    </source>
</evidence>
<dbReference type="EMBL" id="CAJNRD030001124">
    <property type="protein sequence ID" value="CAG5105994.1"/>
    <property type="molecule type" value="Genomic_DNA"/>
</dbReference>
<feature type="domain" description="Chitin-binding type-4" evidence="2">
    <location>
        <begin position="25"/>
        <end position="228"/>
    </location>
</feature>
<dbReference type="PANTHER" id="PTHR21113">
    <property type="entry name" value="AGAP001705-PA"/>
    <property type="match status" value="1"/>
</dbReference>
<dbReference type="AlphaFoldDB" id="A0A8J2HRN3"/>
<comment type="caution">
    <text evidence="3">The sequence shown here is derived from an EMBL/GenBank/DDBJ whole genome shotgun (WGS) entry which is preliminary data.</text>
</comment>
<keyword evidence="1" id="KW-0812">Transmembrane</keyword>
<dbReference type="Proteomes" id="UP000786811">
    <property type="component" value="Unassembled WGS sequence"/>
</dbReference>
<keyword evidence="1" id="KW-0472">Membrane</keyword>
<evidence type="ECO:0000313" key="3">
    <source>
        <dbReference type="EMBL" id="CAG5105994.1"/>
    </source>
</evidence>
<feature type="transmembrane region" description="Helical" evidence="1">
    <location>
        <begin position="12"/>
        <end position="29"/>
    </location>
</feature>
<keyword evidence="4" id="KW-1185">Reference proteome</keyword>
<dbReference type="OrthoDB" id="64893at2759"/>
<gene>
    <name evidence="3" type="ORF">HICCMSTLAB_LOCUS12044</name>
</gene>